<evidence type="ECO:0000256" key="4">
    <source>
        <dbReference type="ARBA" id="ARBA00022798"/>
    </source>
</evidence>
<dbReference type="Gene3D" id="3.30.9.10">
    <property type="entry name" value="D-Amino Acid Oxidase, subunit A, domain 2"/>
    <property type="match status" value="1"/>
</dbReference>
<keyword evidence="8" id="KW-1133">Transmembrane helix</keyword>
<dbReference type="EC" id="1.1.5.3" evidence="7"/>
<dbReference type="PRINTS" id="PR01001">
    <property type="entry name" value="FADG3PDH"/>
</dbReference>
<comment type="caution">
    <text evidence="11">The sequence shown here is derived from an EMBL/GenBank/DDBJ whole genome shotgun (WGS) entry which is preliminary data.</text>
</comment>
<evidence type="ECO:0000256" key="2">
    <source>
        <dbReference type="ARBA" id="ARBA00007330"/>
    </source>
</evidence>
<dbReference type="Proteomes" id="UP001597459">
    <property type="component" value="Unassembled WGS sequence"/>
</dbReference>
<comment type="catalytic activity">
    <reaction evidence="7">
        <text>a quinone + sn-glycerol 3-phosphate = dihydroxyacetone phosphate + a quinol</text>
        <dbReference type="Rhea" id="RHEA:18977"/>
        <dbReference type="ChEBI" id="CHEBI:24646"/>
        <dbReference type="ChEBI" id="CHEBI:57597"/>
        <dbReference type="ChEBI" id="CHEBI:57642"/>
        <dbReference type="ChEBI" id="CHEBI:132124"/>
        <dbReference type="EC" id="1.1.5.3"/>
    </reaction>
</comment>
<dbReference type="PANTHER" id="PTHR11985:SF35">
    <property type="entry name" value="ANAEROBIC GLYCEROL-3-PHOSPHATE DEHYDROGENASE SUBUNIT A"/>
    <property type="match status" value="1"/>
</dbReference>
<feature type="domain" description="FAD dependent oxidoreductase" evidence="9">
    <location>
        <begin position="25"/>
        <end position="349"/>
    </location>
</feature>
<evidence type="ECO:0000313" key="11">
    <source>
        <dbReference type="EMBL" id="MFD2589626.1"/>
    </source>
</evidence>
<reference evidence="12" key="1">
    <citation type="journal article" date="2019" name="Int. J. Syst. Evol. Microbiol.">
        <title>The Global Catalogue of Microorganisms (GCM) 10K type strain sequencing project: providing services to taxonomists for standard genome sequencing and annotation.</title>
        <authorList>
            <consortium name="The Broad Institute Genomics Platform"/>
            <consortium name="The Broad Institute Genome Sequencing Center for Infectious Disease"/>
            <person name="Wu L."/>
            <person name="Ma J."/>
        </authorList>
    </citation>
    <scope>NUCLEOTIDE SEQUENCE [LARGE SCALE GENOMIC DNA]</scope>
    <source>
        <strain evidence="12">KCTC 42423</strain>
    </source>
</reference>
<dbReference type="InterPro" id="IPR036188">
    <property type="entry name" value="FAD/NAD-bd_sf"/>
</dbReference>
<protein>
    <recommendedName>
        <fullName evidence="7">Glycerol-3-phosphate dehydrogenase</fullName>
        <ecNumber evidence="7">1.1.5.3</ecNumber>
    </recommendedName>
</protein>
<evidence type="ECO:0000256" key="3">
    <source>
        <dbReference type="ARBA" id="ARBA00022630"/>
    </source>
</evidence>
<evidence type="ECO:0000259" key="9">
    <source>
        <dbReference type="Pfam" id="PF01266"/>
    </source>
</evidence>
<dbReference type="InterPro" id="IPR000447">
    <property type="entry name" value="G3P_DH_FAD-dep"/>
</dbReference>
<keyword evidence="8" id="KW-0812">Transmembrane</keyword>
<proteinExistence type="inferred from homology"/>
<evidence type="ECO:0000256" key="8">
    <source>
        <dbReference type="SAM" id="Phobius"/>
    </source>
</evidence>
<keyword evidence="12" id="KW-1185">Reference proteome</keyword>
<dbReference type="Pfam" id="PF16901">
    <property type="entry name" value="DAO_C"/>
    <property type="match status" value="1"/>
</dbReference>
<feature type="domain" description="Alpha-glycerophosphate oxidase C-terminal" evidence="10">
    <location>
        <begin position="444"/>
        <end position="533"/>
    </location>
</feature>
<dbReference type="PANTHER" id="PTHR11985">
    <property type="entry name" value="GLYCEROL-3-PHOSPHATE DEHYDROGENASE"/>
    <property type="match status" value="1"/>
</dbReference>
<keyword evidence="8" id="KW-0472">Membrane</keyword>
<dbReference type="InterPro" id="IPR031656">
    <property type="entry name" value="DAO_C"/>
</dbReference>
<evidence type="ECO:0000256" key="5">
    <source>
        <dbReference type="ARBA" id="ARBA00022827"/>
    </source>
</evidence>
<sequence length="556" mass="62828">MKNKRQFSVHERASQLKRVTSRLFDVVIIGGGVTGAGIALDAISRGLSVCLIEKNDFASGTSNKSTKLIHGGLRYLKQLEIGLVRESGRERAIVHKLAPHLVVPEKMLLPLYEGGTYGKLMTAIGLKVYDFLADVSGNDRRKMLSVSETIEQEPLLKKEGLQGGGYYAEYRTDDARLTIELLKKAHVLGAEVLNYCEVVSFGYTEEGNMDTAHCLDHITNEKLMISARFFVSATGPWSDVIKQLDTSKKEKTLQLSKGVHIVIPRDKLLLRQAIYFDVDDGRMIFAIPRGKVTYIGTTDTVYTASLKRIVITRKDVKYLIDAVNRMFPLAELTIRDVISSWAGIRPLVYEAGKTPSELSRKDEIFISKTGLVSIAGGKLTGYRKMAERIMNTLFSIDDSIGNRATKGALTDEIPLTNYPLQSREEVVLYRMQLKERLASLGVEDEYICWYLVSTYGKQADKILEKITHFNNEEVIEKLIRAELWYGVHHEMVVTLSDFFVRRTGYLYFEIEKIKTFRTVVASDLQNYLGFDIAEMAHQHQVLDQLLTDATTFYETE</sequence>
<accession>A0ABW5N3H2</accession>
<evidence type="ECO:0000256" key="6">
    <source>
        <dbReference type="ARBA" id="ARBA00023002"/>
    </source>
</evidence>
<dbReference type="RefSeq" id="WP_378258262.1">
    <property type="nucleotide sequence ID" value="NZ_JBHSJV010000001.1"/>
</dbReference>
<organism evidence="11 12">
    <name type="scientific">Aquimarina hainanensis</name>
    <dbReference type="NCBI Taxonomy" id="1578017"/>
    <lineage>
        <taxon>Bacteria</taxon>
        <taxon>Pseudomonadati</taxon>
        <taxon>Bacteroidota</taxon>
        <taxon>Flavobacteriia</taxon>
        <taxon>Flavobacteriales</taxon>
        <taxon>Flavobacteriaceae</taxon>
        <taxon>Aquimarina</taxon>
    </lineage>
</organism>
<evidence type="ECO:0000256" key="7">
    <source>
        <dbReference type="RuleBase" id="RU361217"/>
    </source>
</evidence>
<keyword evidence="6 7" id="KW-0560">Oxidoreductase</keyword>
<dbReference type="InterPro" id="IPR006076">
    <property type="entry name" value="FAD-dep_OxRdtase"/>
</dbReference>
<dbReference type="PROSITE" id="PS00978">
    <property type="entry name" value="FAD_G3PDH_2"/>
    <property type="match status" value="1"/>
</dbReference>
<comment type="cofactor">
    <cofactor evidence="1 7">
        <name>FAD</name>
        <dbReference type="ChEBI" id="CHEBI:57692"/>
    </cofactor>
</comment>
<comment type="similarity">
    <text evidence="2 7">Belongs to the FAD-dependent glycerol-3-phosphate dehydrogenase family.</text>
</comment>
<keyword evidence="4" id="KW-0319">Glycerol metabolism</keyword>
<dbReference type="Gene3D" id="1.10.8.870">
    <property type="entry name" value="Alpha-glycerophosphate oxidase, cap domain"/>
    <property type="match status" value="1"/>
</dbReference>
<dbReference type="Pfam" id="PF01266">
    <property type="entry name" value="DAO"/>
    <property type="match status" value="1"/>
</dbReference>
<keyword evidence="3 7" id="KW-0285">Flavoprotein</keyword>
<feature type="transmembrane region" description="Helical" evidence="8">
    <location>
        <begin position="21"/>
        <end position="40"/>
    </location>
</feature>
<evidence type="ECO:0000313" key="12">
    <source>
        <dbReference type="Proteomes" id="UP001597459"/>
    </source>
</evidence>
<keyword evidence="5" id="KW-0274">FAD</keyword>
<dbReference type="Gene3D" id="3.50.50.60">
    <property type="entry name" value="FAD/NAD(P)-binding domain"/>
    <property type="match status" value="1"/>
</dbReference>
<dbReference type="EMBL" id="JBHULX010000001">
    <property type="protein sequence ID" value="MFD2589626.1"/>
    <property type="molecule type" value="Genomic_DNA"/>
</dbReference>
<name>A0ABW5N3H2_9FLAO</name>
<evidence type="ECO:0000259" key="10">
    <source>
        <dbReference type="Pfam" id="PF16901"/>
    </source>
</evidence>
<dbReference type="InterPro" id="IPR038299">
    <property type="entry name" value="DAO_C_sf"/>
</dbReference>
<dbReference type="SUPFAM" id="SSF51905">
    <property type="entry name" value="FAD/NAD(P)-binding domain"/>
    <property type="match status" value="1"/>
</dbReference>
<gene>
    <name evidence="11" type="ORF">ACFSTE_02210</name>
</gene>
<evidence type="ECO:0000256" key="1">
    <source>
        <dbReference type="ARBA" id="ARBA00001974"/>
    </source>
</evidence>
<dbReference type="PROSITE" id="PS00977">
    <property type="entry name" value="FAD_G3PDH_1"/>
    <property type="match status" value="1"/>
</dbReference>